<dbReference type="EMBL" id="VIKT02000008">
    <property type="protein sequence ID" value="NHF62871.1"/>
    <property type="molecule type" value="Genomic_DNA"/>
</dbReference>
<sequence>MPSTLLARLLAPVAAAALLVPLAALPAQARTIDPAPPAGLTPAADPGAGGRVPSPTPGLTAAAAGEVTGRILISTSGGGATQPATTGNTLVRFWREDSGQYFLEDTVSTFDGDGDFSVVGLPAGGYRLEVLTIENDAPGKEYWNDREFWFEADTVTLSEDLAYAFPTITVAPIELAGGRIAGADRYETSVAISQAFVDDGEADVVYLATGLGYADALSAGPAAAANGGVLLLTRPDAVPSIVRSELRRLDPGRVVIVGGTAAIRSSVVSTVRSLLPDAEVDRIAGVDRYDTSRAIVADAWPGAIDNVAVATGRNFPDALAAGAAISSVGGAVVLVDGQRSSLDVATRSFLTDIAPQYVAIAGGASSVSSGIASSLSALPSDPDVDRFGGDDRYETALLMNQAFFRESAPDYAFLATGTGFADALSGGPLAAALGAPIYLSTQRCLSLDNYREISGMFVREIYALGGKAVLSDRVLYGSLC</sequence>
<name>A0A9E5JPR2_9MICO</name>
<dbReference type="InterPro" id="IPR051922">
    <property type="entry name" value="Bact_Sporulation_Assoc"/>
</dbReference>
<evidence type="ECO:0000256" key="2">
    <source>
        <dbReference type="SAM" id="SignalP"/>
    </source>
</evidence>
<keyword evidence="4" id="KW-1185">Reference proteome</keyword>
<dbReference type="Proteomes" id="UP000818266">
    <property type="component" value="Unassembled WGS sequence"/>
</dbReference>
<evidence type="ECO:0000256" key="1">
    <source>
        <dbReference type="SAM" id="MobiDB-lite"/>
    </source>
</evidence>
<evidence type="ECO:0000313" key="3">
    <source>
        <dbReference type="EMBL" id="NHF62871.1"/>
    </source>
</evidence>
<proteinExistence type="predicted"/>
<dbReference type="AlphaFoldDB" id="A0A9E5JPR2"/>
<organism evidence="3 4">
    <name type="scientific">Microcella pacifica</name>
    <dbReference type="NCBI Taxonomy" id="2591847"/>
    <lineage>
        <taxon>Bacteria</taxon>
        <taxon>Bacillati</taxon>
        <taxon>Actinomycetota</taxon>
        <taxon>Actinomycetes</taxon>
        <taxon>Micrococcales</taxon>
        <taxon>Microbacteriaceae</taxon>
        <taxon>Microcella</taxon>
    </lineage>
</organism>
<protein>
    <submittedName>
        <fullName evidence="3">Cell wall-binding repeat-containing protein</fullName>
    </submittedName>
</protein>
<evidence type="ECO:0000313" key="4">
    <source>
        <dbReference type="Proteomes" id="UP000818266"/>
    </source>
</evidence>
<feature type="region of interest" description="Disordered" evidence="1">
    <location>
        <begin position="36"/>
        <end position="60"/>
    </location>
</feature>
<feature type="chain" id="PRO_5038890678" evidence="2">
    <location>
        <begin position="30"/>
        <end position="480"/>
    </location>
</feature>
<feature type="signal peptide" evidence="2">
    <location>
        <begin position="1"/>
        <end position="29"/>
    </location>
</feature>
<dbReference type="PANTHER" id="PTHR30032:SF1">
    <property type="entry name" value="N-ACETYLMURAMOYL-L-ALANINE AMIDASE LYTC"/>
    <property type="match status" value="1"/>
</dbReference>
<dbReference type="Gene3D" id="3.40.50.12090">
    <property type="match status" value="1"/>
</dbReference>
<gene>
    <name evidence="3" type="ORF">FK219_006420</name>
</gene>
<dbReference type="RefSeq" id="WP_152582432.1">
    <property type="nucleotide sequence ID" value="NZ_VIKT02000008.1"/>
</dbReference>
<reference evidence="3 4" key="1">
    <citation type="submission" date="2020-03" db="EMBL/GenBank/DDBJ databases">
        <title>Chryseoglobus sp. isolated from a deep-sea seamount.</title>
        <authorList>
            <person name="Zhang D.-C."/>
        </authorList>
    </citation>
    <scope>NUCLEOTIDE SEQUENCE [LARGE SCALE GENOMIC DNA]</scope>
    <source>
        <strain evidence="3 4">KN1116</strain>
    </source>
</reference>
<dbReference type="Pfam" id="PF04122">
    <property type="entry name" value="CW_binding_2"/>
    <property type="match status" value="3"/>
</dbReference>
<comment type="caution">
    <text evidence="3">The sequence shown here is derived from an EMBL/GenBank/DDBJ whole genome shotgun (WGS) entry which is preliminary data.</text>
</comment>
<dbReference type="PANTHER" id="PTHR30032">
    <property type="entry name" value="N-ACETYLMURAMOYL-L-ALANINE AMIDASE-RELATED"/>
    <property type="match status" value="1"/>
</dbReference>
<dbReference type="InterPro" id="IPR007253">
    <property type="entry name" value="Cell_wall-bd_2"/>
</dbReference>
<keyword evidence="2" id="KW-0732">Signal</keyword>
<accession>A0A9E5JPR2</accession>
<dbReference type="OrthoDB" id="5143602at2"/>